<dbReference type="PROSITE" id="PS50850">
    <property type="entry name" value="MFS"/>
    <property type="match status" value="1"/>
</dbReference>
<accession>A0ABW4PJL8</accession>
<keyword evidence="3 7" id="KW-0812">Transmembrane</keyword>
<feature type="transmembrane region" description="Helical" evidence="7">
    <location>
        <begin position="23"/>
        <end position="46"/>
    </location>
</feature>
<feature type="domain" description="Major facilitator superfamily (MFS) profile" evidence="8">
    <location>
        <begin position="24"/>
        <end position="398"/>
    </location>
</feature>
<feature type="transmembrane region" description="Helical" evidence="7">
    <location>
        <begin position="343"/>
        <end position="362"/>
    </location>
</feature>
<proteinExistence type="predicted"/>
<feature type="transmembrane region" description="Helical" evidence="7">
    <location>
        <begin position="119"/>
        <end position="140"/>
    </location>
</feature>
<name>A0ABW4PJL8_9ACTN</name>
<keyword evidence="4 7" id="KW-1133">Transmembrane helix</keyword>
<dbReference type="PANTHER" id="PTHR43124">
    <property type="entry name" value="PURINE EFFLUX PUMP PBUE"/>
    <property type="match status" value="1"/>
</dbReference>
<evidence type="ECO:0000256" key="2">
    <source>
        <dbReference type="ARBA" id="ARBA00022475"/>
    </source>
</evidence>
<dbReference type="PANTHER" id="PTHR43124:SF3">
    <property type="entry name" value="CHLORAMPHENICOL EFFLUX PUMP RV0191"/>
    <property type="match status" value="1"/>
</dbReference>
<dbReference type="Pfam" id="PF07690">
    <property type="entry name" value="MFS_1"/>
    <property type="match status" value="1"/>
</dbReference>
<dbReference type="RefSeq" id="WP_380900347.1">
    <property type="nucleotide sequence ID" value="NZ_JBHUFU010000008.1"/>
</dbReference>
<evidence type="ECO:0000256" key="1">
    <source>
        <dbReference type="ARBA" id="ARBA00004651"/>
    </source>
</evidence>
<evidence type="ECO:0000256" key="4">
    <source>
        <dbReference type="ARBA" id="ARBA00022989"/>
    </source>
</evidence>
<dbReference type="Gene3D" id="1.20.1250.20">
    <property type="entry name" value="MFS general substrate transporter like domains"/>
    <property type="match status" value="1"/>
</dbReference>
<feature type="transmembrane region" description="Helical" evidence="7">
    <location>
        <begin position="58"/>
        <end position="78"/>
    </location>
</feature>
<dbReference type="EMBL" id="JBHUFU010000008">
    <property type="protein sequence ID" value="MFD1830924.1"/>
    <property type="molecule type" value="Genomic_DNA"/>
</dbReference>
<comment type="subcellular location">
    <subcellularLocation>
        <location evidence="1">Cell membrane</location>
        <topology evidence="1">Multi-pass membrane protein</topology>
    </subcellularLocation>
</comment>
<feature type="compositionally biased region" description="Basic and acidic residues" evidence="6">
    <location>
        <begin position="417"/>
        <end position="426"/>
    </location>
</feature>
<feature type="transmembrane region" description="Helical" evidence="7">
    <location>
        <begin position="309"/>
        <end position="331"/>
    </location>
</feature>
<protein>
    <submittedName>
        <fullName evidence="9">MFS transporter</fullName>
    </submittedName>
</protein>
<reference evidence="10" key="1">
    <citation type="journal article" date="2019" name="Int. J. Syst. Evol. Microbiol.">
        <title>The Global Catalogue of Microorganisms (GCM) 10K type strain sequencing project: providing services to taxonomists for standard genome sequencing and annotation.</title>
        <authorList>
            <consortium name="The Broad Institute Genomics Platform"/>
            <consortium name="The Broad Institute Genome Sequencing Center for Infectious Disease"/>
            <person name="Wu L."/>
            <person name="Ma J."/>
        </authorList>
    </citation>
    <scope>NUCLEOTIDE SEQUENCE [LARGE SCALE GENOMIC DNA]</scope>
    <source>
        <strain evidence="10">CGMCC 4.7455</strain>
    </source>
</reference>
<feature type="transmembrane region" description="Helical" evidence="7">
    <location>
        <begin position="180"/>
        <end position="201"/>
    </location>
</feature>
<evidence type="ECO:0000256" key="7">
    <source>
        <dbReference type="SAM" id="Phobius"/>
    </source>
</evidence>
<feature type="transmembrane region" description="Helical" evidence="7">
    <location>
        <begin position="90"/>
        <end position="113"/>
    </location>
</feature>
<evidence type="ECO:0000256" key="5">
    <source>
        <dbReference type="ARBA" id="ARBA00023136"/>
    </source>
</evidence>
<feature type="transmembrane region" description="Helical" evidence="7">
    <location>
        <begin position="255"/>
        <end position="275"/>
    </location>
</feature>
<dbReference type="InterPro" id="IPR011701">
    <property type="entry name" value="MFS"/>
</dbReference>
<dbReference type="CDD" id="cd17324">
    <property type="entry name" value="MFS_NepI_like"/>
    <property type="match status" value="1"/>
</dbReference>
<feature type="region of interest" description="Disordered" evidence="6">
    <location>
        <begin position="400"/>
        <end position="426"/>
    </location>
</feature>
<sequence>MTTDTQAADRDGGGRVPPAGGRLAVATVALGLFSLMTSELLPVGLLTSVGHDLGVSPGIAGLMVTVPGLVAAVSAPLVTVAAGRLDRRTVLAVLLGLVAVANLVCAVADHFAVVLAARFLVGISVGGFWAVVGGIAPRLVPPERVPRATAAIFAGVGAASVLGMPAGTFVGHLAGWRTAFAAAGVLSLAVLGCLLALMPAVPARRRVRFADLPGALRGGTGVRTGIALLALAVTGHFTAYTFVRPVLRGDGVPEAAVGALLLLFGAACVAGTFAAGAPAAKRPRRTAAGACTVLVCALVLMAATDAGALAAGALLVLWGLGYGAVPVTFQNRILRAAPEPREAASALYVSAFNTSVALGALLGGRAVDTTGPHGALWAGAALAALVPLSLVAAARARRPAVPSPAPAGAAGPGGAPRAREGSRAAR</sequence>
<comment type="caution">
    <text evidence="9">The sequence shown here is derived from an EMBL/GenBank/DDBJ whole genome shotgun (WGS) entry which is preliminary data.</text>
</comment>
<evidence type="ECO:0000256" key="6">
    <source>
        <dbReference type="SAM" id="MobiDB-lite"/>
    </source>
</evidence>
<dbReference type="SUPFAM" id="SSF103473">
    <property type="entry name" value="MFS general substrate transporter"/>
    <property type="match status" value="1"/>
</dbReference>
<evidence type="ECO:0000313" key="9">
    <source>
        <dbReference type="EMBL" id="MFD1830924.1"/>
    </source>
</evidence>
<evidence type="ECO:0000313" key="10">
    <source>
        <dbReference type="Proteomes" id="UP001597365"/>
    </source>
</evidence>
<dbReference type="InterPro" id="IPR050189">
    <property type="entry name" value="MFS_Efflux_Transporters"/>
</dbReference>
<dbReference type="Proteomes" id="UP001597365">
    <property type="component" value="Unassembled WGS sequence"/>
</dbReference>
<feature type="transmembrane region" description="Helical" evidence="7">
    <location>
        <begin position="374"/>
        <end position="394"/>
    </location>
</feature>
<dbReference type="InterPro" id="IPR036259">
    <property type="entry name" value="MFS_trans_sf"/>
</dbReference>
<feature type="transmembrane region" description="Helical" evidence="7">
    <location>
        <begin position="152"/>
        <end position="174"/>
    </location>
</feature>
<keyword evidence="2" id="KW-1003">Cell membrane</keyword>
<feature type="transmembrane region" description="Helical" evidence="7">
    <location>
        <begin position="287"/>
        <end position="303"/>
    </location>
</feature>
<gene>
    <name evidence="9" type="ORF">ACFSJS_14755</name>
</gene>
<keyword evidence="10" id="KW-1185">Reference proteome</keyword>
<organism evidence="9 10">
    <name type="scientific">Streptomyces desertarenae</name>
    <dbReference type="NCBI Taxonomy" id="2666184"/>
    <lineage>
        <taxon>Bacteria</taxon>
        <taxon>Bacillati</taxon>
        <taxon>Actinomycetota</taxon>
        <taxon>Actinomycetes</taxon>
        <taxon>Kitasatosporales</taxon>
        <taxon>Streptomycetaceae</taxon>
        <taxon>Streptomyces</taxon>
    </lineage>
</organism>
<evidence type="ECO:0000256" key="3">
    <source>
        <dbReference type="ARBA" id="ARBA00022692"/>
    </source>
</evidence>
<keyword evidence="5 7" id="KW-0472">Membrane</keyword>
<dbReference type="InterPro" id="IPR020846">
    <property type="entry name" value="MFS_dom"/>
</dbReference>
<feature type="transmembrane region" description="Helical" evidence="7">
    <location>
        <begin position="222"/>
        <end position="243"/>
    </location>
</feature>
<evidence type="ECO:0000259" key="8">
    <source>
        <dbReference type="PROSITE" id="PS50850"/>
    </source>
</evidence>